<gene>
    <name evidence="3" type="ORF">SAMN05192533_12043</name>
</gene>
<keyword evidence="1" id="KW-0812">Transmembrane</keyword>
<dbReference type="RefSeq" id="WP_090749806.1">
    <property type="nucleotide sequence ID" value="NZ_FOBW01000020.1"/>
</dbReference>
<evidence type="ECO:0000313" key="4">
    <source>
        <dbReference type="Proteomes" id="UP000198553"/>
    </source>
</evidence>
<accession>A0A1H8J9D7</accession>
<name>A0A1H8J9D7_9BACI</name>
<organism evidence="3 4">
    <name type="scientific">Mesobacillus persicus</name>
    <dbReference type="NCBI Taxonomy" id="930146"/>
    <lineage>
        <taxon>Bacteria</taxon>
        <taxon>Bacillati</taxon>
        <taxon>Bacillota</taxon>
        <taxon>Bacilli</taxon>
        <taxon>Bacillales</taxon>
        <taxon>Bacillaceae</taxon>
        <taxon>Mesobacillus</taxon>
    </lineage>
</organism>
<feature type="transmembrane region" description="Helical" evidence="1">
    <location>
        <begin position="6"/>
        <end position="23"/>
    </location>
</feature>
<dbReference type="AlphaFoldDB" id="A0A1H8J9D7"/>
<evidence type="ECO:0000259" key="2">
    <source>
        <dbReference type="Pfam" id="PF14285"/>
    </source>
</evidence>
<evidence type="ECO:0000313" key="3">
    <source>
        <dbReference type="EMBL" id="SEN77404.1"/>
    </source>
</evidence>
<dbReference type="InterPro" id="IPR025377">
    <property type="entry name" value="DUF4367"/>
</dbReference>
<sequence>MKHYFIIGSIFIVLAIGSLFLFTKRTAEIETIHYSMNEIDEALKALEFDIKLPTYLPREMTMKEATISLVDKKQIMIGFRYSNLDNTYSYEFSATKSNESLKDIASNNQYWRWTETEVNENKALIGINEKTMDLNIVFRKDKILYRFYTKKIEESTLLKIAASLE</sequence>
<keyword evidence="1" id="KW-1133">Transmembrane helix</keyword>
<keyword evidence="4" id="KW-1185">Reference proteome</keyword>
<proteinExistence type="predicted"/>
<reference evidence="4" key="1">
    <citation type="submission" date="2016-10" db="EMBL/GenBank/DDBJ databases">
        <authorList>
            <person name="Varghese N."/>
            <person name="Submissions S."/>
        </authorList>
    </citation>
    <scope>NUCLEOTIDE SEQUENCE [LARGE SCALE GENOMIC DNA]</scope>
    <source>
        <strain evidence="4">B48,IBRC-M 10115,DSM 25386,CECT 8001</strain>
    </source>
</reference>
<evidence type="ECO:0000256" key="1">
    <source>
        <dbReference type="SAM" id="Phobius"/>
    </source>
</evidence>
<feature type="domain" description="DUF4367" evidence="2">
    <location>
        <begin position="53"/>
        <end position="164"/>
    </location>
</feature>
<dbReference type="Proteomes" id="UP000198553">
    <property type="component" value="Unassembled WGS sequence"/>
</dbReference>
<dbReference type="EMBL" id="FOBW01000020">
    <property type="protein sequence ID" value="SEN77404.1"/>
    <property type="molecule type" value="Genomic_DNA"/>
</dbReference>
<keyword evidence="1" id="KW-0472">Membrane</keyword>
<protein>
    <recommendedName>
        <fullName evidence="2">DUF4367 domain-containing protein</fullName>
    </recommendedName>
</protein>
<dbReference type="Pfam" id="PF14285">
    <property type="entry name" value="DUF4367"/>
    <property type="match status" value="1"/>
</dbReference>